<accession>A0A7S2K9L4</accession>
<protein>
    <submittedName>
        <fullName evidence="2">Uncharacterized protein</fullName>
    </submittedName>
</protein>
<feature type="coiled-coil region" evidence="1">
    <location>
        <begin position="85"/>
        <end position="115"/>
    </location>
</feature>
<organism evidence="2">
    <name type="scientific">Zooxanthella nutricula</name>
    <dbReference type="NCBI Taxonomy" id="1333877"/>
    <lineage>
        <taxon>Eukaryota</taxon>
        <taxon>Sar</taxon>
        <taxon>Alveolata</taxon>
        <taxon>Dinophyceae</taxon>
        <taxon>Peridiniales</taxon>
        <taxon>Peridiniales incertae sedis</taxon>
        <taxon>Zooxanthella</taxon>
    </lineage>
</organism>
<sequence>MDNWYGRLASNRAHFVKRALIEQGVPEDMLVQETTQRAARAKVECDGGMDQTERLKVRKLLVQYATSTSLDDIPKLEEVVALAQMAQMDSNKERLDHLIAQAEETLGKLQSLRRRKEAWAMHSRRDVALTYIYAPKIQRFLSYRKACHTH</sequence>
<gene>
    <name evidence="2" type="ORF">BRAN1462_LOCUS28096</name>
</gene>
<reference evidence="2" key="1">
    <citation type="submission" date="2021-01" db="EMBL/GenBank/DDBJ databases">
        <authorList>
            <person name="Corre E."/>
            <person name="Pelletier E."/>
            <person name="Niang G."/>
            <person name="Scheremetjew M."/>
            <person name="Finn R."/>
            <person name="Kale V."/>
            <person name="Holt S."/>
            <person name="Cochrane G."/>
            <person name="Meng A."/>
            <person name="Brown T."/>
            <person name="Cohen L."/>
        </authorList>
    </citation>
    <scope>NUCLEOTIDE SEQUENCE</scope>
    <source>
        <strain evidence="2">RCC3387</strain>
    </source>
</reference>
<keyword evidence="1" id="KW-0175">Coiled coil</keyword>
<name>A0A7S2K9L4_9DINO</name>
<evidence type="ECO:0000256" key="1">
    <source>
        <dbReference type="SAM" id="Coils"/>
    </source>
</evidence>
<evidence type="ECO:0000313" key="2">
    <source>
        <dbReference type="EMBL" id="CAD9570318.1"/>
    </source>
</evidence>
<dbReference type="EMBL" id="HBGW01044321">
    <property type="protein sequence ID" value="CAD9570318.1"/>
    <property type="molecule type" value="Transcribed_RNA"/>
</dbReference>
<dbReference type="AlphaFoldDB" id="A0A7S2K9L4"/>
<proteinExistence type="predicted"/>